<keyword evidence="2" id="KW-1185">Reference proteome</keyword>
<sequence>MARIQAGSFVVTLTYTYAPQTVTLPAAGTVIGEAPLAVGVWYVDMPAYVRQVSHGGAAAARRAARGATVKVTSLRKAVRREVSAFHTKARLKMIKVTDVRRGVRVFATNPWTRKTVSCTVTASGKKVVVRS</sequence>
<comment type="caution">
    <text evidence="1">The sequence shown here is derived from an EMBL/GenBank/DDBJ whole genome shotgun (WGS) entry which is preliminary data.</text>
</comment>
<dbReference type="AlphaFoldDB" id="A0A1K0FH21"/>
<evidence type="ECO:0000313" key="1">
    <source>
        <dbReference type="EMBL" id="OJF12117.1"/>
    </source>
</evidence>
<dbReference type="Proteomes" id="UP000182486">
    <property type="component" value="Unassembled WGS sequence"/>
</dbReference>
<gene>
    <name evidence="1" type="ORF">BG844_22385</name>
</gene>
<organism evidence="1 2">
    <name type="scientific">Couchioplanes caeruleus subsp. caeruleus</name>
    <dbReference type="NCBI Taxonomy" id="56427"/>
    <lineage>
        <taxon>Bacteria</taxon>
        <taxon>Bacillati</taxon>
        <taxon>Actinomycetota</taxon>
        <taxon>Actinomycetes</taxon>
        <taxon>Micromonosporales</taxon>
        <taxon>Micromonosporaceae</taxon>
        <taxon>Couchioplanes</taxon>
    </lineage>
</organism>
<name>A0A1K0FH21_9ACTN</name>
<protein>
    <submittedName>
        <fullName evidence="1">Uncharacterized protein</fullName>
    </submittedName>
</protein>
<evidence type="ECO:0000313" key="2">
    <source>
        <dbReference type="Proteomes" id="UP000182486"/>
    </source>
</evidence>
<proteinExistence type="predicted"/>
<dbReference type="EMBL" id="MEIA01000238">
    <property type="protein sequence ID" value="OJF12117.1"/>
    <property type="molecule type" value="Genomic_DNA"/>
</dbReference>
<accession>A0A1K0FH21</accession>
<reference evidence="1 2" key="1">
    <citation type="submission" date="2016-09" db="EMBL/GenBank/DDBJ databases">
        <title>Couchioplanes caeruleus draft genome sequence.</title>
        <authorList>
            <person name="Sheehan J."/>
            <person name="Caffrey P."/>
        </authorList>
    </citation>
    <scope>NUCLEOTIDE SEQUENCE [LARGE SCALE GENOMIC DNA]</scope>
    <source>
        <strain evidence="1 2">DSM 43634</strain>
    </source>
</reference>
<dbReference type="RefSeq" id="WP_143162822.1">
    <property type="nucleotide sequence ID" value="NZ_MEIA01000238.1"/>
</dbReference>